<dbReference type="SMART" id="SM00471">
    <property type="entry name" value="HDc"/>
    <property type="match status" value="1"/>
</dbReference>
<protein>
    <submittedName>
        <fullName evidence="2">HD domain-containing protein</fullName>
    </submittedName>
</protein>
<dbReference type="PANTHER" id="PTHR11373:SF4">
    <property type="entry name" value="DEOXYNUCLEOSIDE TRIPHOSPHATE TRIPHOSPHOHYDROLASE SAMHD1"/>
    <property type="match status" value="1"/>
</dbReference>
<dbReference type="Pfam" id="PF19276">
    <property type="entry name" value="HD_assoc_2"/>
    <property type="match status" value="1"/>
</dbReference>
<dbReference type="InterPro" id="IPR045509">
    <property type="entry name" value="HD_assoc_2"/>
</dbReference>
<gene>
    <name evidence="2" type="ORF">NY014_00115</name>
</gene>
<reference evidence="2 3" key="1">
    <citation type="submission" date="2022-08" db="EMBL/GenBank/DDBJ databases">
        <title>Algoriphagus sp. CAU 1643 isolated from mud.</title>
        <authorList>
            <person name="Kim W."/>
        </authorList>
    </citation>
    <scope>NUCLEOTIDE SEQUENCE [LARGE SCALE GENOMIC DNA]</scope>
    <source>
        <strain evidence="2 3">CAU 1643</strain>
    </source>
</reference>
<dbReference type="PANTHER" id="PTHR11373">
    <property type="entry name" value="DEOXYNUCLEOSIDE TRIPHOSPHATE TRIPHOSPHOHYDROLASE"/>
    <property type="match status" value="1"/>
</dbReference>
<dbReference type="EMBL" id="JANWGH010000001">
    <property type="protein sequence ID" value="MCS5488809.1"/>
    <property type="molecule type" value="Genomic_DNA"/>
</dbReference>
<organism evidence="2 3">
    <name type="scientific">Algoriphagus limi</name>
    <dbReference type="NCBI Taxonomy" id="2975273"/>
    <lineage>
        <taxon>Bacteria</taxon>
        <taxon>Pseudomonadati</taxon>
        <taxon>Bacteroidota</taxon>
        <taxon>Cytophagia</taxon>
        <taxon>Cytophagales</taxon>
        <taxon>Cyclobacteriaceae</taxon>
        <taxon>Algoriphagus</taxon>
    </lineage>
</organism>
<evidence type="ECO:0000313" key="2">
    <source>
        <dbReference type="EMBL" id="MCS5488809.1"/>
    </source>
</evidence>
<accession>A0ABT2G0L9</accession>
<dbReference type="Proteomes" id="UP001206788">
    <property type="component" value="Unassembled WGS sequence"/>
</dbReference>
<dbReference type="Pfam" id="PF01966">
    <property type="entry name" value="HD"/>
    <property type="match status" value="1"/>
</dbReference>
<dbReference type="InterPro" id="IPR006674">
    <property type="entry name" value="HD_domain"/>
</dbReference>
<evidence type="ECO:0000259" key="1">
    <source>
        <dbReference type="SMART" id="SM00471"/>
    </source>
</evidence>
<name>A0ABT2G0L9_9BACT</name>
<dbReference type="InterPro" id="IPR050135">
    <property type="entry name" value="dGTPase-like"/>
</dbReference>
<dbReference type="SUPFAM" id="SSF109604">
    <property type="entry name" value="HD-domain/PDEase-like"/>
    <property type="match status" value="1"/>
</dbReference>
<sequence>MKSQKILNDPVYGFITIPSELIFEIIDHPFFQRLRRIKQLGLTDFVYPGALHTRFHHALGAMHLMQITLENLRNKGTEISDQEFEAALIAILLHDIGHGPFSHALEYSLLQGVPHEKLSLMIIDLLNQELNGGLDLALKIFKNQYKRKFFHQLVSSQLDIDRLDYLQRDCFFTGVSEGTIGADRIIKMMDVKNDQIVIEEKGIYSIENFLSARRLMYWQVYLHKTTVSAEKMLINLIQRAKDQKSAGANYPVSDEFNFLLENNLQLTDFEKNPELLRIFLELDDFDIWGAIKLWKKSEDYVLRNISTMFLTRNLFKIQLSNDPFKEETLETSRTKTINKLGIPEEDLTYFFSSGSLSNYGYLAKDRISILTKKGDVVDVAQAADLPNIKIMSKVVKKHYICKAKNLILDR</sequence>
<evidence type="ECO:0000313" key="3">
    <source>
        <dbReference type="Proteomes" id="UP001206788"/>
    </source>
</evidence>
<dbReference type="CDD" id="cd00077">
    <property type="entry name" value="HDc"/>
    <property type="match status" value="1"/>
</dbReference>
<comment type="caution">
    <text evidence="2">The sequence shown here is derived from an EMBL/GenBank/DDBJ whole genome shotgun (WGS) entry which is preliminary data.</text>
</comment>
<feature type="domain" description="HD/PDEase" evidence="1">
    <location>
        <begin position="50"/>
        <end position="175"/>
    </location>
</feature>
<keyword evidence="3" id="KW-1185">Reference proteome</keyword>
<dbReference type="InterPro" id="IPR003607">
    <property type="entry name" value="HD/PDEase_dom"/>
</dbReference>
<dbReference type="Gene3D" id="1.10.3210.10">
    <property type="entry name" value="Hypothetical protein af1432"/>
    <property type="match status" value="1"/>
</dbReference>
<dbReference type="RefSeq" id="WP_259412498.1">
    <property type="nucleotide sequence ID" value="NZ_JANWGH010000001.1"/>
</dbReference>
<proteinExistence type="predicted"/>